<comment type="similarity">
    <text evidence="1">Belongs to the UPF0213 family.</text>
</comment>
<feature type="domain" description="GIY-YIG" evidence="2">
    <location>
        <begin position="3"/>
        <end position="78"/>
    </location>
</feature>
<proteinExistence type="inferred from homology"/>
<dbReference type="PANTHER" id="PTHR34477">
    <property type="entry name" value="UPF0213 PROTEIN YHBQ"/>
    <property type="match status" value="1"/>
</dbReference>
<keyword evidence="3" id="KW-0255">Endonuclease</keyword>
<dbReference type="FunCoup" id="A0A2G4YSI0">
    <property type="interactions" value="99"/>
</dbReference>
<dbReference type="Pfam" id="PF01541">
    <property type="entry name" value="GIY-YIG"/>
    <property type="match status" value="1"/>
</dbReference>
<dbReference type="InParanoid" id="A0A2G4YSI0"/>
<dbReference type="CDD" id="cd10456">
    <property type="entry name" value="GIY-YIG_UPF0213"/>
    <property type="match status" value="1"/>
</dbReference>
<keyword evidence="3" id="KW-0540">Nuclease</keyword>
<evidence type="ECO:0000313" key="3">
    <source>
        <dbReference type="EMBL" id="PHZ85302.1"/>
    </source>
</evidence>
<dbReference type="SUPFAM" id="SSF82771">
    <property type="entry name" value="GIY-YIG endonuclease"/>
    <property type="match status" value="1"/>
</dbReference>
<evidence type="ECO:0000259" key="2">
    <source>
        <dbReference type="PROSITE" id="PS50164"/>
    </source>
</evidence>
<dbReference type="InterPro" id="IPR000305">
    <property type="entry name" value="GIY-YIG_endonuc"/>
</dbReference>
<name>A0A2G4YSI0_9PROT</name>
<accession>A0A2G4YSI0</accession>
<dbReference type="Gene3D" id="3.40.1440.10">
    <property type="entry name" value="GIY-YIG endonuclease"/>
    <property type="match status" value="1"/>
</dbReference>
<comment type="caution">
    <text evidence="3">The sequence shown here is derived from an EMBL/GenBank/DDBJ whole genome shotgun (WGS) entry which is preliminary data.</text>
</comment>
<evidence type="ECO:0000256" key="1">
    <source>
        <dbReference type="ARBA" id="ARBA00007435"/>
    </source>
</evidence>
<dbReference type="Proteomes" id="UP000229730">
    <property type="component" value="Unassembled WGS sequence"/>
</dbReference>
<sequence>MTSSWTVYILHCQDTSYYTGITNDLPKRIADHEKGLGAKYTRGRGPFTLVYQEGFPDRSLASKREYALKKLSRAAKQQLIEEKGLCA</sequence>
<dbReference type="RefSeq" id="WP_099472191.1">
    <property type="nucleotide sequence ID" value="NZ_CP041025.1"/>
</dbReference>
<dbReference type="GO" id="GO:0004519">
    <property type="term" value="F:endonuclease activity"/>
    <property type="evidence" value="ECO:0007669"/>
    <property type="project" value="UniProtKB-KW"/>
</dbReference>
<dbReference type="OrthoDB" id="287318at2"/>
<dbReference type="PANTHER" id="PTHR34477:SF1">
    <property type="entry name" value="UPF0213 PROTEIN YHBQ"/>
    <property type="match status" value="1"/>
</dbReference>
<reference evidence="3 4" key="1">
    <citation type="submission" date="2017-10" db="EMBL/GenBank/DDBJ databases">
        <title>Frigbacter circumglobatus gen. nov. sp. nov., isolated from sediment cultured in situ.</title>
        <authorList>
            <person name="Zhao Z."/>
        </authorList>
    </citation>
    <scope>NUCLEOTIDE SEQUENCE [LARGE SCALE GENOMIC DNA]</scope>
    <source>
        <strain evidence="3 4">ZYL</strain>
    </source>
</reference>
<keyword evidence="3" id="KW-0378">Hydrolase</keyword>
<evidence type="ECO:0000313" key="4">
    <source>
        <dbReference type="Proteomes" id="UP000229730"/>
    </source>
</evidence>
<organism evidence="3 4">
    <name type="scientific">Paremcibacter congregatus</name>
    <dbReference type="NCBI Taxonomy" id="2043170"/>
    <lineage>
        <taxon>Bacteria</taxon>
        <taxon>Pseudomonadati</taxon>
        <taxon>Pseudomonadota</taxon>
        <taxon>Alphaproteobacteria</taxon>
        <taxon>Emcibacterales</taxon>
        <taxon>Emcibacteraceae</taxon>
        <taxon>Paremcibacter</taxon>
    </lineage>
</organism>
<dbReference type="PROSITE" id="PS50164">
    <property type="entry name" value="GIY_YIG"/>
    <property type="match status" value="1"/>
</dbReference>
<protein>
    <submittedName>
        <fullName evidence="3">Endonuclease</fullName>
    </submittedName>
</protein>
<keyword evidence="4" id="KW-1185">Reference proteome</keyword>
<gene>
    <name evidence="3" type="ORF">CRD36_07815</name>
</gene>
<dbReference type="EMBL" id="PDEM01000016">
    <property type="protein sequence ID" value="PHZ85302.1"/>
    <property type="molecule type" value="Genomic_DNA"/>
</dbReference>
<dbReference type="InterPro" id="IPR035901">
    <property type="entry name" value="GIY-YIG_endonuc_sf"/>
</dbReference>
<dbReference type="AlphaFoldDB" id="A0A2G4YSI0"/>
<dbReference type="InterPro" id="IPR050190">
    <property type="entry name" value="UPF0213_domain"/>
</dbReference>